<evidence type="ECO:0000313" key="2">
    <source>
        <dbReference type="WBParaSite" id="ES5_v2.g19148.t1"/>
    </source>
</evidence>
<accession>A0AC34FPA1</accession>
<proteinExistence type="predicted"/>
<dbReference type="WBParaSite" id="ES5_v2.g19148.t1">
    <property type="protein sequence ID" value="ES5_v2.g19148.t1"/>
    <property type="gene ID" value="ES5_v2.g19148"/>
</dbReference>
<dbReference type="Proteomes" id="UP000887579">
    <property type="component" value="Unplaced"/>
</dbReference>
<organism evidence="1 2">
    <name type="scientific">Panagrolaimus sp. ES5</name>
    <dbReference type="NCBI Taxonomy" id="591445"/>
    <lineage>
        <taxon>Eukaryota</taxon>
        <taxon>Metazoa</taxon>
        <taxon>Ecdysozoa</taxon>
        <taxon>Nematoda</taxon>
        <taxon>Chromadorea</taxon>
        <taxon>Rhabditida</taxon>
        <taxon>Tylenchina</taxon>
        <taxon>Panagrolaimomorpha</taxon>
        <taxon>Panagrolaimoidea</taxon>
        <taxon>Panagrolaimidae</taxon>
        <taxon>Panagrolaimus</taxon>
    </lineage>
</organism>
<name>A0AC34FPA1_9BILA</name>
<sequence length="212" mass="24866">MECQIATDWIVDEKALLEIKENDCLESQHIQTTIPGVGYYIQIHPNDKIENDDNVVYFHIYVDRPQFIDCDLDYTFSIPSAKFCETYDDDVNVVYACKRVAFFEPKNKYFQNGKITLQLRGTLKGDPMEVIEHDTFTQMLWYKDDKDFTIQIDDKEIKVHKLILRHCSPVFAAMFDSGMKEAQENKVKIEGFPFIAVRMAMEFCYDIKILLN</sequence>
<reference evidence="2" key="1">
    <citation type="submission" date="2022-11" db="UniProtKB">
        <authorList>
            <consortium name="WormBaseParasite"/>
        </authorList>
    </citation>
    <scope>IDENTIFICATION</scope>
</reference>
<evidence type="ECO:0000313" key="1">
    <source>
        <dbReference type="Proteomes" id="UP000887579"/>
    </source>
</evidence>
<protein>
    <submittedName>
        <fullName evidence="2">BTB domain-containing protein</fullName>
    </submittedName>
</protein>